<organism evidence="1">
    <name type="scientific">Arundo donax</name>
    <name type="common">Giant reed</name>
    <name type="synonym">Donax arundinaceus</name>
    <dbReference type="NCBI Taxonomy" id="35708"/>
    <lineage>
        <taxon>Eukaryota</taxon>
        <taxon>Viridiplantae</taxon>
        <taxon>Streptophyta</taxon>
        <taxon>Embryophyta</taxon>
        <taxon>Tracheophyta</taxon>
        <taxon>Spermatophyta</taxon>
        <taxon>Magnoliopsida</taxon>
        <taxon>Liliopsida</taxon>
        <taxon>Poales</taxon>
        <taxon>Poaceae</taxon>
        <taxon>PACMAD clade</taxon>
        <taxon>Arundinoideae</taxon>
        <taxon>Arundineae</taxon>
        <taxon>Arundo</taxon>
    </lineage>
</organism>
<sequence>MSRLPFVAATIWLASSGA</sequence>
<reference evidence="1" key="2">
    <citation type="journal article" date="2015" name="Data Brief">
        <title>Shoot transcriptome of the giant reed, Arundo donax.</title>
        <authorList>
            <person name="Barrero R.A."/>
            <person name="Guerrero F.D."/>
            <person name="Moolhuijzen P."/>
            <person name="Goolsby J.A."/>
            <person name="Tidwell J."/>
            <person name="Bellgard S.E."/>
            <person name="Bellgard M.I."/>
        </authorList>
    </citation>
    <scope>NUCLEOTIDE SEQUENCE</scope>
    <source>
        <tissue evidence="1">Shoot tissue taken approximately 20 cm above the soil surface</tissue>
    </source>
</reference>
<accession>A0A0A9EAR4</accession>
<evidence type="ECO:0000313" key="1">
    <source>
        <dbReference type="EMBL" id="JAD97116.1"/>
    </source>
</evidence>
<name>A0A0A9EAR4_ARUDO</name>
<reference evidence="1" key="1">
    <citation type="submission" date="2014-09" db="EMBL/GenBank/DDBJ databases">
        <authorList>
            <person name="Magalhaes I.L.F."/>
            <person name="Oliveira U."/>
            <person name="Santos F.R."/>
            <person name="Vidigal T.H.D.A."/>
            <person name="Brescovit A.D."/>
            <person name="Santos A.J."/>
        </authorList>
    </citation>
    <scope>NUCLEOTIDE SEQUENCE</scope>
    <source>
        <tissue evidence="1">Shoot tissue taken approximately 20 cm above the soil surface</tissue>
    </source>
</reference>
<dbReference type="EMBL" id="GBRH01200779">
    <property type="protein sequence ID" value="JAD97116.1"/>
    <property type="molecule type" value="Transcribed_RNA"/>
</dbReference>
<dbReference type="AlphaFoldDB" id="A0A0A9EAR4"/>
<protein>
    <submittedName>
        <fullName evidence="1">Uncharacterized protein</fullName>
    </submittedName>
</protein>
<proteinExistence type="predicted"/>